<keyword evidence="4 5" id="KW-0413">Isomerase</keyword>
<keyword evidence="6" id="KW-0732">Signal</keyword>
<evidence type="ECO:0000256" key="3">
    <source>
        <dbReference type="ARBA" id="ARBA00023110"/>
    </source>
</evidence>
<name>M9LW82_PSEA3</name>
<evidence type="ECO:0000256" key="5">
    <source>
        <dbReference type="PROSITE-ProRule" id="PRU00277"/>
    </source>
</evidence>
<feature type="domain" description="PPIase FKBP-type" evidence="7">
    <location>
        <begin position="44"/>
        <end position="149"/>
    </location>
</feature>
<organism evidence="8 9">
    <name type="scientific">Pseudozyma antarctica (strain T-34)</name>
    <name type="common">Yeast</name>
    <name type="synonym">Candida antarctica</name>
    <dbReference type="NCBI Taxonomy" id="1151754"/>
    <lineage>
        <taxon>Eukaryota</taxon>
        <taxon>Fungi</taxon>
        <taxon>Dikarya</taxon>
        <taxon>Basidiomycota</taxon>
        <taxon>Ustilaginomycotina</taxon>
        <taxon>Ustilaginomycetes</taxon>
        <taxon>Ustilaginales</taxon>
        <taxon>Ustilaginaceae</taxon>
        <taxon>Moesziomyces</taxon>
    </lineage>
</organism>
<dbReference type="Pfam" id="PF00254">
    <property type="entry name" value="FKBP_C"/>
    <property type="match status" value="1"/>
</dbReference>
<dbReference type="GO" id="GO:0005783">
    <property type="term" value="C:endoplasmic reticulum"/>
    <property type="evidence" value="ECO:0007669"/>
    <property type="project" value="TreeGrafter"/>
</dbReference>
<evidence type="ECO:0000313" key="9">
    <source>
        <dbReference type="Proteomes" id="UP000011976"/>
    </source>
</evidence>
<dbReference type="OrthoDB" id="1902587at2759"/>
<evidence type="ECO:0000259" key="7">
    <source>
        <dbReference type="PROSITE" id="PS50059"/>
    </source>
</evidence>
<dbReference type="Proteomes" id="UP000011976">
    <property type="component" value="Unassembled WGS sequence"/>
</dbReference>
<dbReference type="AlphaFoldDB" id="M9LW82"/>
<sequence length="163" mass="17430">MKFTWATAVVALAGVAAAADSLPDKLQVGVKFRPEVCDDKSQAGDLLAMHYTGTLVSKITHSPFARGMHTDAVRDNRRMAPSSTRRSTAVSRSSSHVIKGWDKGLRDMCVGEKRKLKIPPSDGYGARGAGGAIPPNAHLIFEVELLEIKGPRAAARKAAHSDL</sequence>
<dbReference type="Gene3D" id="3.10.50.40">
    <property type="match status" value="1"/>
</dbReference>
<dbReference type="PANTHER" id="PTHR45779">
    <property type="entry name" value="PEPTIDYLPROLYL ISOMERASE"/>
    <property type="match status" value="1"/>
</dbReference>
<dbReference type="PROSITE" id="PS50059">
    <property type="entry name" value="FKBP_PPIASE"/>
    <property type="match status" value="1"/>
</dbReference>
<dbReference type="EMBL" id="DF196777">
    <property type="protein sequence ID" value="GAC74469.1"/>
    <property type="molecule type" value="Genomic_DNA"/>
</dbReference>
<evidence type="ECO:0000313" key="8">
    <source>
        <dbReference type="EMBL" id="GAC74469.1"/>
    </source>
</evidence>
<evidence type="ECO:0000256" key="1">
    <source>
        <dbReference type="ARBA" id="ARBA00000971"/>
    </source>
</evidence>
<feature type="chain" id="PRO_5004100470" description="peptidylprolyl isomerase" evidence="6">
    <location>
        <begin position="19"/>
        <end position="163"/>
    </location>
</feature>
<evidence type="ECO:0000256" key="4">
    <source>
        <dbReference type="ARBA" id="ARBA00023235"/>
    </source>
</evidence>
<comment type="catalytic activity">
    <reaction evidence="1 5">
        <text>[protein]-peptidylproline (omega=180) = [protein]-peptidylproline (omega=0)</text>
        <dbReference type="Rhea" id="RHEA:16237"/>
        <dbReference type="Rhea" id="RHEA-COMP:10747"/>
        <dbReference type="Rhea" id="RHEA-COMP:10748"/>
        <dbReference type="ChEBI" id="CHEBI:83833"/>
        <dbReference type="ChEBI" id="CHEBI:83834"/>
        <dbReference type="EC" id="5.2.1.8"/>
    </reaction>
</comment>
<dbReference type="InterPro" id="IPR001179">
    <property type="entry name" value="PPIase_FKBP_dom"/>
</dbReference>
<accession>M9LW82</accession>
<keyword evidence="3 5" id="KW-0697">Rotamase</keyword>
<protein>
    <recommendedName>
        <fullName evidence="2 5">peptidylprolyl isomerase</fullName>
        <ecNumber evidence="2 5">5.2.1.8</ecNumber>
    </recommendedName>
</protein>
<reference evidence="9" key="1">
    <citation type="journal article" date="2013" name="Genome Announc.">
        <title>Genome sequence of the basidiomycetous yeast Pseudozyma antarctica T-34, a producer of the glycolipid biosurfactants mannosylerythritol lipids.</title>
        <authorList>
            <person name="Morita T."/>
            <person name="Koike H."/>
            <person name="Koyama Y."/>
            <person name="Hagiwara H."/>
            <person name="Ito E."/>
            <person name="Fukuoka T."/>
            <person name="Imura T."/>
            <person name="Machida M."/>
            <person name="Kitamoto D."/>
        </authorList>
    </citation>
    <scope>NUCLEOTIDE SEQUENCE [LARGE SCALE GENOMIC DNA]</scope>
    <source>
        <strain evidence="9">T-34</strain>
    </source>
</reference>
<dbReference type="GO" id="GO:0003755">
    <property type="term" value="F:peptidyl-prolyl cis-trans isomerase activity"/>
    <property type="evidence" value="ECO:0007669"/>
    <property type="project" value="UniProtKB-KW"/>
</dbReference>
<dbReference type="STRING" id="1151754.M9LW82"/>
<evidence type="ECO:0000256" key="2">
    <source>
        <dbReference type="ARBA" id="ARBA00013194"/>
    </source>
</evidence>
<dbReference type="SUPFAM" id="SSF54534">
    <property type="entry name" value="FKBP-like"/>
    <property type="match status" value="1"/>
</dbReference>
<gene>
    <name evidence="8" type="ORF">PANT_11d00069</name>
</gene>
<dbReference type="InterPro" id="IPR046357">
    <property type="entry name" value="PPIase_dom_sf"/>
</dbReference>
<dbReference type="PANTHER" id="PTHR45779:SF7">
    <property type="entry name" value="PEPTIDYLPROLYL ISOMERASE"/>
    <property type="match status" value="1"/>
</dbReference>
<feature type="signal peptide" evidence="6">
    <location>
        <begin position="1"/>
        <end position="18"/>
    </location>
</feature>
<dbReference type="InterPro" id="IPR044609">
    <property type="entry name" value="FKBP2/11"/>
</dbReference>
<evidence type="ECO:0000256" key="6">
    <source>
        <dbReference type="SAM" id="SignalP"/>
    </source>
</evidence>
<dbReference type="EC" id="5.2.1.8" evidence="2 5"/>
<proteinExistence type="predicted"/>